<dbReference type="InterPro" id="IPR014284">
    <property type="entry name" value="RNA_pol_sigma-70_dom"/>
</dbReference>
<dbReference type="OrthoDB" id="9784272at2"/>
<dbReference type="EMBL" id="HE796683">
    <property type="protein sequence ID" value="CCH01264.1"/>
    <property type="molecule type" value="Genomic_DNA"/>
</dbReference>
<dbReference type="SUPFAM" id="SSF88659">
    <property type="entry name" value="Sigma3 and sigma4 domains of RNA polymerase sigma factors"/>
    <property type="match status" value="1"/>
</dbReference>
<dbReference type="RefSeq" id="WP_015332363.1">
    <property type="nucleotide sequence ID" value="NC_020054.1"/>
</dbReference>
<dbReference type="InterPro" id="IPR000792">
    <property type="entry name" value="Tscrpt_reg_LuxR_C"/>
</dbReference>
<organism evidence="6 7">
    <name type="scientific">Fibrella aestuarina BUZ 2</name>
    <dbReference type="NCBI Taxonomy" id="1166018"/>
    <lineage>
        <taxon>Bacteria</taxon>
        <taxon>Pseudomonadati</taxon>
        <taxon>Bacteroidota</taxon>
        <taxon>Cytophagia</taxon>
        <taxon>Cytophagales</taxon>
        <taxon>Spirosomataceae</taxon>
        <taxon>Fibrella</taxon>
    </lineage>
</organism>
<dbReference type="Pfam" id="PF08281">
    <property type="entry name" value="Sigma70_r4_2"/>
    <property type="match status" value="1"/>
</dbReference>
<evidence type="ECO:0000313" key="7">
    <source>
        <dbReference type="Proteomes" id="UP000011058"/>
    </source>
</evidence>
<keyword evidence="2" id="KW-0805">Transcription regulation</keyword>
<proteinExistence type="inferred from homology"/>
<dbReference type="Proteomes" id="UP000011058">
    <property type="component" value="Chromosome"/>
</dbReference>
<dbReference type="GO" id="GO:0006352">
    <property type="term" value="P:DNA-templated transcription initiation"/>
    <property type="evidence" value="ECO:0007669"/>
    <property type="project" value="InterPro"/>
</dbReference>
<dbReference type="GO" id="GO:0003677">
    <property type="term" value="F:DNA binding"/>
    <property type="evidence" value="ECO:0007669"/>
    <property type="project" value="InterPro"/>
</dbReference>
<evidence type="ECO:0000256" key="3">
    <source>
        <dbReference type="ARBA" id="ARBA00023082"/>
    </source>
</evidence>
<evidence type="ECO:0000259" key="5">
    <source>
        <dbReference type="PROSITE" id="PS00622"/>
    </source>
</evidence>
<dbReference type="Gene3D" id="1.10.10.10">
    <property type="entry name" value="Winged helix-like DNA-binding domain superfamily/Winged helix DNA-binding domain"/>
    <property type="match status" value="1"/>
</dbReference>
<evidence type="ECO:0000256" key="4">
    <source>
        <dbReference type="ARBA" id="ARBA00023163"/>
    </source>
</evidence>
<dbReference type="InterPro" id="IPR013324">
    <property type="entry name" value="RNA_pol_sigma_r3/r4-like"/>
</dbReference>
<dbReference type="InterPro" id="IPR013249">
    <property type="entry name" value="RNA_pol_sigma70_r4_t2"/>
</dbReference>
<gene>
    <name evidence="6" type="primary">rpoE</name>
    <name evidence="6" type="ORF">FAES_3255</name>
</gene>
<accession>I0KAW1</accession>
<evidence type="ECO:0000313" key="6">
    <source>
        <dbReference type="EMBL" id="CCH01264.1"/>
    </source>
</evidence>
<name>I0KAW1_9BACT</name>
<keyword evidence="3" id="KW-0731">Sigma factor</keyword>
<dbReference type="PROSITE" id="PS00622">
    <property type="entry name" value="HTH_LUXR_1"/>
    <property type="match status" value="1"/>
</dbReference>
<comment type="similarity">
    <text evidence="1">Belongs to the sigma-70 factor family. ECF subfamily.</text>
</comment>
<evidence type="ECO:0000256" key="1">
    <source>
        <dbReference type="ARBA" id="ARBA00010641"/>
    </source>
</evidence>
<dbReference type="AlphaFoldDB" id="I0KAW1"/>
<dbReference type="KEGG" id="fae:FAES_3255"/>
<reference evidence="6 7" key="1">
    <citation type="journal article" date="2012" name="J. Bacteriol.">
        <title>Genome Sequence of Fibrella aestuarina BUZ 2T, a Filamentous Marine Bacterium.</title>
        <authorList>
            <person name="Filippini M."/>
            <person name="Qi W."/>
            <person name="Blom J."/>
            <person name="Goesmann A."/>
            <person name="Smits T.H."/>
            <person name="Bagheri H.C."/>
        </authorList>
    </citation>
    <scope>NUCLEOTIDE SEQUENCE [LARGE SCALE GENOMIC DNA]</scope>
    <source>
        <strain evidence="7">BUZ 2T</strain>
    </source>
</reference>
<feature type="domain" description="HTH luxR-type" evidence="5">
    <location>
        <begin position="141"/>
        <end position="168"/>
    </location>
</feature>
<dbReference type="InterPro" id="IPR036388">
    <property type="entry name" value="WH-like_DNA-bd_sf"/>
</dbReference>
<dbReference type="Pfam" id="PF04542">
    <property type="entry name" value="Sigma70_r2"/>
    <property type="match status" value="1"/>
</dbReference>
<dbReference type="SUPFAM" id="SSF88946">
    <property type="entry name" value="Sigma2 domain of RNA polymerase sigma factors"/>
    <property type="match status" value="1"/>
</dbReference>
<keyword evidence="4" id="KW-0804">Transcription</keyword>
<protein>
    <submittedName>
        <fullName evidence="6">RNA polymerase sigma-E factor Sigma-24</fullName>
    </submittedName>
</protein>
<dbReference type="InterPro" id="IPR007627">
    <property type="entry name" value="RNA_pol_sigma70_r2"/>
</dbReference>
<evidence type="ECO:0000256" key="2">
    <source>
        <dbReference type="ARBA" id="ARBA00023015"/>
    </source>
</evidence>
<sequence length="183" mass="21255">MKPTPQKTDFASQLEKHRRHLFAQALNLVKHNEADAEDLVQDTMIRAWLKQDYFEEGTNLRAWLSRLLKNLFINDYRDRKGILLISIDAEVGDDFTRYDFLPIAVHSENDGPANVFAQQVDLTISNLSENQQLVIRYWMAGYQYDEIADIMKLPIGTIRSRLFSARCKMEGSNRDAGRRPKHV</sequence>
<dbReference type="Gene3D" id="1.10.1740.10">
    <property type="match status" value="1"/>
</dbReference>
<dbReference type="eggNOG" id="COG1595">
    <property type="taxonomic scope" value="Bacteria"/>
</dbReference>
<dbReference type="InterPro" id="IPR013325">
    <property type="entry name" value="RNA_pol_sigma_r2"/>
</dbReference>
<dbReference type="STRING" id="1166018.FAES_3255"/>
<dbReference type="NCBIfam" id="TIGR02937">
    <property type="entry name" value="sigma70-ECF"/>
    <property type="match status" value="1"/>
</dbReference>
<dbReference type="GO" id="GO:0016987">
    <property type="term" value="F:sigma factor activity"/>
    <property type="evidence" value="ECO:0007669"/>
    <property type="project" value="UniProtKB-KW"/>
</dbReference>
<dbReference type="PANTHER" id="PTHR43133:SF25">
    <property type="entry name" value="RNA POLYMERASE SIGMA FACTOR RFAY-RELATED"/>
    <property type="match status" value="1"/>
</dbReference>
<dbReference type="PANTHER" id="PTHR43133">
    <property type="entry name" value="RNA POLYMERASE ECF-TYPE SIGMA FACTO"/>
    <property type="match status" value="1"/>
</dbReference>
<keyword evidence="7" id="KW-1185">Reference proteome</keyword>
<dbReference type="HOGENOM" id="CLU_047691_1_1_10"/>
<dbReference type="InterPro" id="IPR039425">
    <property type="entry name" value="RNA_pol_sigma-70-like"/>
</dbReference>